<organism evidence="3 4">
    <name type="scientific">Bizionia myxarmorum</name>
    <dbReference type="NCBI Taxonomy" id="291186"/>
    <lineage>
        <taxon>Bacteria</taxon>
        <taxon>Pseudomonadati</taxon>
        <taxon>Bacteroidota</taxon>
        <taxon>Flavobacteriia</taxon>
        <taxon>Flavobacteriales</taxon>
        <taxon>Flavobacteriaceae</taxon>
        <taxon>Bizionia</taxon>
    </lineage>
</organism>
<proteinExistence type="predicted"/>
<dbReference type="InterPro" id="IPR032675">
    <property type="entry name" value="LRR_dom_sf"/>
</dbReference>
<feature type="domain" description="Secretion system C-terminal sorting" evidence="2">
    <location>
        <begin position="261"/>
        <end position="331"/>
    </location>
</feature>
<dbReference type="AlphaFoldDB" id="A0A5D0RBX2"/>
<dbReference type="OrthoDB" id="1081439at2"/>
<reference evidence="3 4" key="1">
    <citation type="submission" date="2019-08" db="EMBL/GenBank/DDBJ databases">
        <title>Genomes of Antarctic Bizionia species.</title>
        <authorList>
            <person name="Bowman J.P."/>
        </authorList>
    </citation>
    <scope>NUCLEOTIDE SEQUENCE [LARGE SCALE GENOMIC DNA]</scope>
    <source>
        <strain evidence="3 4">ADA-4</strain>
    </source>
</reference>
<dbReference type="EMBL" id="VSKK01000001">
    <property type="protein sequence ID" value="TYB79012.1"/>
    <property type="molecule type" value="Genomic_DNA"/>
</dbReference>
<evidence type="ECO:0000256" key="1">
    <source>
        <dbReference type="ARBA" id="ARBA00022729"/>
    </source>
</evidence>
<evidence type="ECO:0000313" key="3">
    <source>
        <dbReference type="EMBL" id="TYB79012.1"/>
    </source>
</evidence>
<evidence type="ECO:0000259" key="2">
    <source>
        <dbReference type="Pfam" id="PF18962"/>
    </source>
</evidence>
<dbReference type="Pfam" id="PF23952">
    <property type="entry name" value="LRR_EndoS"/>
    <property type="match status" value="1"/>
</dbReference>
<dbReference type="Proteomes" id="UP000323720">
    <property type="component" value="Unassembled WGS sequence"/>
</dbReference>
<gene>
    <name evidence="3" type="ORF">ES674_04335</name>
</gene>
<evidence type="ECO:0000313" key="4">
    <source>
        <dbReference type="Proteomes" id="UP000323720"/>
    </source>
</evidence>
<name>A0A5D0RBX2_9FLAO</name>
<keyword evidence="1" id="KW-0732">Signal</keyword>
<keyword evidence="4" id="KW-1185">Reference proteome</keyword>
<comment type="caution">
    <text evidence="3">The sequence shown here is derived from an EMBL/GenBank/DDBJ whole genome shotgun (WGS) entry which is preliminary data.</text>
</comment>
<dbReference type="InterPro" id="IPR026444">
    <property type="entry name" value="Secre_tail"/>
</dbReference>
<protein>
    <submittedName>
        <fullName evidence="3">T9SS type A sorting domain-containing protein</fullName>
    </submittedName>
</protein>
<dbReference type="Gene3D" id="3.80.10.10">
    <property type="entry name" value="Ribonuclease Inhibitor"/>
    <property type="match status" value="1"/>
</dbReference>
<dbReference type="NCBIfam" id="TIGR04183">
    <property type="entry name" value="Por_Secre_tail"/>
    <property type="match status" value="1"/>
</dbReference>
<dbReference type="Pfam" id="PF18962">
    <property type="entry name" value="Por_Secre_tail"/>
    <property type="match status" value="1"/>
</dbReference>
<sequence length="332" mass="35588">MLTILNLFFMKKTTYLFAIFIAFYSFSFAQCPGTPEPGYTCIPDAAFEQALINFGYDSEGVLDGRILTADAEAANGTLGLANQGLTDLTGLEAFINLDGVDFSYNTALAALDVTANVNLIDVNLEGCASLSSLNVSGLTALENINVYGSVLTTVDLLTNTSLLVFNARFAALQTMDFSANASILDVNLRNNTLTFVDMRNGNNALTVLRADNNNGPGCILVNDETETNLVNWNPGGLSIYETEGECPTLSVEKENSTVFSIYPNPAKGYVNVSSNLEATTNLGVYDITGKLVLTNTISFGNNKLNIASLSSGIYLMRVSTSTKTITKKLIIK</sequence>
<dbReference type="SUPFAM" id="SSF52058">
    <property type="entry name" value="L domain-like"/>
    <property type="match status" value="1"/>
</dbReference>
<accession>A0A5D0RBX2</accession>